<feature type="compositionally biased region" description="Basic and acidic residues" evidence="1">
    <location>
        <begin position="152"/>
        <end position="171"/>
    </location>
</feature>
<dbReference type="EMBL" id="SZPY01000001">
    <property type="protein sequence ID" value="TKI63686.1"/>
    <property type="molecule type" value="Genomic_DNA"/>
</dbReference>
<dbReference type="OrthoDB" id="1492465at2"/>
<dbReference type="Gene3D" id="3.10.450.50">
    <property type="match status" value="1"/>
</dbReference>
<reference evidence="3 4" key="1">
    <citation type="submission" date="2019-04" db="EMBL/GenBank/DDBJ databases">
        <authorList>
            <person name="Dong K."/>
        </authorList>
    </citation>
    <scope>NUCLEOTIDE SEQUENCE [LARGE SCALE GENOMIC DNA]</scope>
    <source>
        <strain evidence="4">dk3543</strain>
    </source>
</reference>
<dbReference type="AlphaFoldDB" id="A0A4U2YQI6"/>
<protein>
    <submittedName>
        <fullName evidence="3">Nuclear transport factor 2 family protein</fullName>
    </submittedName>
</protein>
<evidence type="ECO:0000256" key="1">
    <source>
        <dbReference type="SAM" id="MobiDB-lite"/>
    </source>
</evidence>
<sequence length="184" mass="21374">MDVTPDRWQSLLDRQAIWDALMRYTRGVDRLDAELIRSAFWPDAHDSHGQMDGDVEQFIETWMPTQARREACQHAVHNHHVELDGTGEHRGAHAETYFQVAIRNAGSDTLELVGGRYLDHWTHRAGEWRIQTRLVVLDWQCVTDASRMDRRLSMSHRGSRDAQDPSYERPVRPRRPPRASGPKD</sequence>
<proteinExistence type="predicted"/>
<evidence type="ECO:0000313" key="3">
    <source>
        <dbReference type="EMBL" id="TKI63686.1"/>
    </source>
</evidence>
<dbReference type="SUPFAM" id="SSF54427">
    <property type="entry name" value="NTF2-like"/>
    <property type="match status" value="1"/>
</dbReference>
<dbReference type="Proteomes" id="UP000307808">
    <property type="component" value="Unassembled WGS sequence"/>
</dbReference>
<organism evidence="3 4">
    <name type="scientific">Nocardioides jishulii</name>
    <dbReference type="NCBI Taxonomy" id="2575440"/>
    <lineage>
        <taxon>Bacteria</taxon>
        <taxon>Bacillati</taxon>
        <taxon>Actinomycetota</taxon>
        <taxon>Actinomycetes</taxon>
        <taxon>Propionibacteriales</taxon>
        <taxon>Nocardioidaceae</taxon>
        <taxon>Nocardioides</taxon>
    </lineage>
</organism>
<feature type="region of interest" description="Disordered" evidence="1">
    <location>
        <begin position="152"/>
        <end position="184"/>
    </location>
</feature>
<dbReference type="RefSeq" id="WP_137064151.1">
    <property type="nucleotide sequence ID" value="NZ_CP040748.1"/>
</dbReference>
<accession>A0A4U2YQI6</accession>
<feature type="domain" description="SnoaL-like" evidence="2">
    <location>
        <begin position="9"/>
        <end position="133"/>
    </location>
</feature>
<name>A0A4U2YQI6_9ACTN</name>
<dbReference type="InterPro" id="IPR032710">
    <property type="entry name" value="NTF2-like_dom_sf"/>
</dbReference>
<gene>
    <name evidence="3" type="ORF">FC770_00390</name>
</gene>
<keyword evidence="4" id="KW-1185">Reference proteome</keyword>
<evidence type="ECO:0000313" key="4">
    <source>
        <dbReference type="Proteomes" id="UP000307808"/>
    </source>
</evidence>
<dbReference type="Pfam" id="PF13577">
    <property type="entry name" value="SnoaL_4"/>
    <property type="match status" value="1"/>
</dbReference>
<dbReference type="InterPro" id="IPR037401">
    <property type="entry name" value="SnoaL-like"/>
</dbReference>
<evidence type="ECO:0000259" key="2">
    <source>
        <dbReference type="Pfam" id="PF13577"/>
    </source>
</evidence>
<comment type="caution">
    <text evidence="3">The sequence shown here is derived from an EMBL/GenBank/DDBJ whole genome shotgun (WGS) entry which is preliminary data.</text>
</comment>